<feature type="chain" id="PRO_5045116094" description="Tyrosine-protein kinase receptor" evidence="19">
    <location>
        <begin position="35"/>
        <end position="2565"/>
    </location>
</feature>
<dbReference type="InterPro" id="IPR020635">
    <property type="entry name" value="Tyr_kinase_cat_dom"/>
</dbReference>
<evidence type="ECO:0000256" key="19">
    <source>
        <dbReference type="SAM" id="SignalP"/>
    </source>
</evidence>
<dbReference type="PANTHER" id="PTHR24416:SF527">
    <property type="entry name" value="PROTO-ONCOGENE TYROSINE-PROTEIN KINASE ROS"/>
    <property type="match status" value="1"/>
</dbReference>
<evidence type="ECO:0000256" key="14">
    <source>
        <dbReference type="ARBA" id="ARBA00051243"/>
    </source>
</evidence>
<evidence type="ECO:0000256" key="5">
    <source>
        <dbReference type="ARBA" id="ARBA00022737"/>
    </source>
</evidence>
<evidence type="ECO:0000256" key="15">
    <source>
        <dbReference type="PROSITE-ProRule" id="PRU10141"/>
    </source>
</evidence>
<keyword evidence="23" id="KW-1185">Reference proteome</keyword>
<feature type="domain" description="Fibronectin type-III" evidence="21">
    <location>
        <begin position="1614"/>
        <end position="1716"/>
    </location>
</feature>
<dbReference type="PRINTS" id="PR00109">
    <property type="entry name" value="TYRKINASE"/>
</dbReference>
<feature type="region of interest" description="Disordered" evidence="17">
    <location>
        <begin position="2533"/>
        <end position="2565"/>
    </location>
</feature>
<dbReference type="EC" id="2.7.10.1" evidence="16"/>
<feature type="transmembrane region" description="Helical" evidence="18">
    <location>
        <begin position="2112"/>
        <end position="2129"/>
    </location>
</feature>
<feature type="domain" description="Fibronectin type-III" evidence="21">
    <location>
        <begin position="644"/>
        <end position="738"/>
    </location>
</feature>
<dbReference type="PROSITE" id="PS00107">
    <property type="entry name" value="PROTEIN_KINASE_ATP"/>
    <property type="match status" value="1"/>
</dbReference>
<keyword evidence="6 15" id="KW-0547">Nucleotide-binding</keyword>
<feature type="domain" description="Fibronectin type-III" evidence="21">
    <location>
        <begin position="252"/>
        <end position="347"/>
    </location>
</feature>
<dbReference type="PROSITE" id="PS50011">
    <property type="entry name" value="PROTEIN_KINASE_DOM"/>
    <property type="match status" value="1"/>
</dbReference>
<dbReference type="InterPro" id="IPR036116">
    <property type="entry name" value="FN3_sf"/>
</dbReference>
<keyword evidence="13" id="KW-0325">Glycoprotein</keyword>
<evidence type="ECO:0000256" key="9">
    <source>
        <dbReference type="ARBA" id="ARBA00022989"/>
    </source>
</evidence>
<dbReference type="InterPro" id="IPR011009">
    <property type="entry name" value="Kinase-like_dom_sf"/>
</dbReference>
<dbReference type="PANTHER" id="PTHR24416">
    <property type="entry name" value="TYROSINE-PROTEIN KINASE RECEPTOR"/>
    <property type="match status" value="1"/>
</dbReference>
<dbReference type="Proteomes" id="UP000069940">
    <property type="component" value="Unassembled WGS sequence"/>
</dbReference>
<dbReference type="InterPro" id="IPR050122">
    <property type="entry name" value="RTK"/>
</dbReference>
<keyword evidence="8 15" id="KW-0067">ATP-binding</keyword>
<feature type="domain" description="Protein kinase" evidence="20">
    <location>
        <begin position="2050"/>
        <end position="2320"/>
    </location>
</feature>
<dbReference type="InterPro" id="IPR008266">
    <property type="entry name" value="Tyr_kinase_AS"/>
</dbReference>
<dbReference type="RefSeq" id="XP_029733311.1">
    <property type="nucleotide sequence ID" value="XM_029877451.2"/>
</dbReference>
<dbReference type="CDD" id="cd05044">
    <property type="entry name" value="PTKc_c-ros"/>
    <property type="match status" value="1"/>
</dbReference>
<evidence type="ECO:0000256" key="3">
    <source>
        <dbReference type="ARBA" id="ARBA00022679"/>
    </source>
</evidence>
<feature type="compositionally biased region" description="Acidic residues" evidence="17">
    <location>
        <begin position="1869"/>
        <end position="1878"/>
    </location>
</feature>
<evidence type="ECO:0000256" key="12">
    <source>
        <dbReference type="ARBA" id="ARBA00023170"/>
    </source>
</evidence>
<dbReference type="InterPro" id="IPR003961">
    <property type="entry name" value="FN3_dom"/>
</dbReference>
<feature type="region of interest" description="Disordered" evidence="17">
    <location>
        <begin position="1861"/>
        <end position="1880"/>
    </location>
</feature>
<feature type="compositionally biased region" description="Polar residues" evidence="17">
    <location>
        <begin position="2533"/>
        <end position="2546"/>
    </location>
</feature>
<keyword evidence="4 16" id="KW-0812">Transmembrane</keyword>
<keyword evidence="19" id="KW-0732">Signal</keyword>
<evidence type="ECO:0000313" key="22">
    <source>
        <dbReference type="EnsemblMetazoa" id="AALFPA23_003711.P4279"/>
    </source>
</evidence>
<evidence type="ECO:0000256" key="10">
    <source>
        <dbReference type="ARBA" id="ARBA00023136"/>
    </source>
</evidence>
<keyword evidence="7" id="KW-0418">Kinase</keyword>
<dbReference type="SUPFAM" id="SSF49265">
    <property type="entry name" value="Fibronectin type III"/>
    <property type="match status" value="5"/>
</dbReference>
<comment type="catalytic activity">
    <reaction evidence="14 16">
        <text>L-tyrosyl-[protein] + ATP = O-phospho-L-tyrosyl-[protein] + ADP + H(+)</text>
        <dbReference type="Rhea" id="RHEA:10596"/>
        <dbReference type="Rhea" id="RHEA-COMP:10136"/>
        <dbReference type="Rhea" id="RHEA-COMP:20101"/>
        <dbReference type="ChEBI" id="CHEBI:15378"/>
        <dbReference type="ChEBI" id="CHEBI:30616"/>
        <dbReference type="ChEBI" id="CHEBI:46858"/>
        <dbReference type="ChEBI" id="CHEBI:61978"/>
        <dbReference type="ChEBI" id="CHEBI:456216"/>
        <dbReference type="EC" id="2.7.10.1"/>
    </reaction>
</comment>
<dbReference type="Gene3D" id="2.120.10.30">
    <property type="entry name" value="TolB, C-terminal domain"/>
    <property type="match status" value="3"/>
</dbReference>
<proteinExistence type="inferred from homology"/>
<comment type="similarity">
    <text evidence="16">Belongs to the protein kinase superfamily. Tyr protein kinase family. Insulin receptor subfamily.</text>
</comment>
<dbReference type="SMART" id="SM00219">
    <property type="entry name" value="TyrKc"/>
    <property type="match status" value="1"/>
</dbReference>
<feature type="domain" description="Fibronectin type-III" evidence="21">
    <location>
        <begin position="1112"/>
        <end position="1215"/>
    </location>
</feature>
<feature type="domain" description="Fibronectin type-III" evidence="21">
    <location>
        <begin position="140"/>
        <end position="246"/>
    </location>
</feature>
<keyword evidence="3" id="KW-0808">Transferase</keyword>
<evidence type="ECO:0000259" key="20">
    <source>
        <dbReference type="PROSITE" id="PS50011"/>
    </source>
</evidence>
<dbReference type="GeneID" id="109432609"/>
<dbReference type="InterPro" id="IPR001245">
    <property type="entry name" value="Ser-Thr/Tyr_kinase_cat_dom"/>
</dbReference>
<evidence type="ECO:0000256" key="4">
    <source>
        <dbReference type="ARBA" id="ARBA00022692"/>
    </source>
</evidence>
<keyword evidence="12 16" id="KW-0675">Receptor</keyword>
<keyword evidence="9 18" id="KW-1133">Transmembrane helix</keyword>
<evidence type="ECO:0000256" key="18">
    <source>
        <dbReference type="SAM" id="Phobius"/>
    </source>
</evidence>
<accession>A0ABM1XXC0</accession>
<dbReference type="EnsemblMetazoa" id="AALFPA23_003711.R4279">
    <property type="protein sequence ID" value="AALFPA23_003711.P4279"/>
    <property type="gene ID" value="AALFPA23_003711"/>
</dbReference>
<evidence type="ECO:0000256" key="1">
    <source>
        <dbReference type="ARBA" id="ARBA00004167"/>
    </source>
</evidence>
<dbReference type="InterPro" id="IPR013783">
    <property type="entry name" value="Ig-like_fold"/>
</dbReference>
<dbReference type="Gene3D" id="2.60.40.10">
    <property type="entry name" value="Immunoglobulins"/>
    <property type="match status" value="8"/>
</dbReference>
<organism evidence="22 23">
    <name type="scientific">Aedes albopictus</name>
    <name type="common">Asian tiger mosquito</name>
    <name type="synonym">Stegomyia albopicta</name>
    <dbReference type="NCBI Taxonomy" id="7160"/>
    <lineage>
        <taxon>Eukaryota</taxon>
        <taxon>Metazoa</taxon>
        <taxon>Ecdysozoa</taxon>
        <taxon>Arthropoda</taxon>
        <taxon>Hexapoda</taxon>
        <taxon>Insecta</taxon>
        <taxon>Pterygota</taxon>
        <taxon>Neoptera</taxon>
        <taxon>Endopterygota</taxon>
        <taxon>Diptera</taxon>
        <taxon>Nematocera</taxon>
        <taxon>Culicoidea</taxon>
        <taxon>Culicidae</taxon>
        <taxon>Culicinae</taxon>
        <taxon>Aedini</taxon>
        <taxon>Aedes</taxon>
        <taxon>Stegomyia</taxon>
    </lineage>
</organism>
<keyword evidence="5" id="KW-0677">Repeat</keyword>
<feature type="transmembrane region" description="Helical" evidence="18">
    <location>
        <begin position="1960"/>
        <end position="1984"/>
    </location>
</feature>
<name>A0ABM1XXC0_AEDAL</name>
<evidence type="ECO:0000256" key="13">
    <source>
        <dbReference type="ARBA" id="ARBA00023180"/>
    </source>
</evidence>
<dbReference type="PROSITE" id="PS50853">
    <property type="entry name" value="FN3"/>
    <property type="match status" value="5"/>
</dbReference>
<dbReference type="SMART" id="SM00060">
    <property type="entry name" value="FN3"/>
    <property type="match status" value="9"/>
</dbReference>
<comment type="subcellular location">
    <subcellularLocation>
        <location evidence="1">Membrane</location>
        <topology evidence="1">Single-pass membrane protein</topology>
    </subcellularLocation>
</comment>
<dbReference type="InterPro" id="IPR000033">
    <property type="entry name" value="LDLR_classB_rpt"/>
</dbReference>
<dbReference type="PROSITE" id="PS00239">
    <property type="entry name" value="RECEPTOR_TYR_KIN_II"/>
    <property type="match status" value="1"/>
</dbReference>
<evidence type="ECO:0000256" key="16">
    <source>
        <dbReference type="RuleBase" id="RU000312"/>
    </source>
</evidence>
<dbReference type="InterPro" id="IPR017441">
    <property type="entry name" value="Protein_kinase_ATP_BS"/>
</dbReference>
<keyword evidence="11" id="KW-0829">Tyrosine-protein kinase</keyword>
<feature type="binding site" evidence="15">
    <location>
        <position position="2083"/>
    </location>
    <ligand>
        <name>ATP</name>
        <dbReference type="ChEBI" id="CHEBI:30616"/>
    </ligand>
</feature>
<evidence type="ECO:0000256" key="7">
    <source>
        <dbReference type="ARBA" id="ARBA00022777"/>
    </source>
</evidence>
<evidence type="ECO:0000259" key="21">
    <source>
        <dbReference type="PROSITE" id="PS50853"/>
    </source>
</evidence>
<dbReference type="InterPro" id="IPR002011">
    <property type="entry name" value="Tyr_kinase_rcpt_2_CS"/>
</dbReference>
<reference evidence="22" key="2">
    <citation type="submission" date="2025-05" db="UniProtKB">
        <authorList>
            <consortium name="EnsemblMetazoa"/>
        </authorList>
    </citation>
    <scope>IDENTIFICATION</scope>
    <source>
        <strain evidence="22">Foshan</strain>
    </source>
</reference>
<evidence type="ECO:0000256" key="17">
    <source>
        <dbReference type="SAM" id="MobiDB-lite"/>
    </source>
</evidence>
<dbReference type="InterPro" id="IPR000719">
    <property type="entry name" value="Prot_kinase_dom"/>
</dbReference>
<feature type="signal peptide" evidence="19">
    <location>
        <begin position="1"/>
        <end position="34"/>
    </location>
</feature>
<evidence type="ECO:0000256" key="2">
    <source>
        <dbReference type="ARBA" id="ARBA00022553"/>
    </source>
</evidence>
<sequence>MQRILGDPSKGGYCPVVLIALIVVGLASPDQVEALTEVELEDDYLVATKEFEQQCIHRCPDQNRTGFNEHIDVSCGSDCYITQCGHGCRLWEKALESSCQNVCNKTDQELFEPKELYCVMGCNDALQRYFKWLKSEIGSPPAPALVADSLTATSLSLEWKIPDRLVQLSRHKDHAPRSYLVQWRYEEVAGDWKFCRNQSMGDNSTIRVDNLQPYTKYRFRVALILSPNRDDALISEQSVIILTLPQGVPTSEPKIVRAVAVDHSRISISWEPGPFPNGPILSYVLQITDLDSEDYSALKDIPESNTSRYYIYEKLKPERNYSVSVSMRNPEGEGPRSTTFVKTLPQPPDQEEAINPTLILCADRSVLLQSSNMFTDRPSYFYRSKVHVIRGTAIHIRRNLIFISDDAGYIYKTPLKAAERNRTAIFNPDAGHNFRPTLLSIDWLNDHLYILGYVKATDMWQISRCDLNGDRMTVAYAGLQSEPAHFEVDPFNGYLFWVISGFGKDAGLFRLDLGDISNGVKHEISPHRLNNLHNLGAFTINHANFRVLVSDQTNNTVLSISLDGSITEDIRKNTEQARFGKVKSIVLVNGLFYWTNGKDVFVEDHHKTYDRYYHNTISIETNITYLSIYVNLSSAQPVPTPVNPPRNVQALLTNSKIKIFWNVPHLLGIKGKGAWQEWRYVLEVIDGKKIRNINGTTFISEELALVSPGQEYLIKAAAYTDAGQGPWSSEFRVRTLKDTHNRHLVWSSSEGILRSDVIGDSVETLIGRSELEDGEVTDIGWFENILYVVSSSTLMFYNQSEGGVTKLREMESVECVAVDWIGRRLYYYNPSQQMIMRSSLHGEQPELIHNVNNVRSIKFDALRGFIYHFTAYVVEAFRLNGKDRHSYYMENNRFAGKEVIGMTLDMDSKKVYWIVRAMNNLEVFSANMAGTGSPKAISTIAVLSDQHSVGPLTHFSDRLLWLQKDEIVVGDLQAENLAHIKNQKLNGTRAFAIIDPAHHVYPEDNRKINVLPAQVNDSSIRIHGTWKKFQIVWDPVSNVDYGKVFYKLTIKVAGRQEEILELSKPIHPFVISGANHITPHTEINVTISAFTYWRSSPSSSARLFSPSGKPSQPTRPRVYVRHFIDPIMDTHNIEAIFRWSPPETPNGPIIAYKVHCWYEEDGVANHVLLGDRINGTEKIVRDLLLNVTYFFRVQAATTARDSEMTPVRAVDTGEDHPVPQALIGTRDHIIRMDFDTKNWTYLVGTSTPVRFLARLARERKLFWVDENNELFQYDGLTKLKLYSISGAVTALTVDWIQRILYWSQRELIGSAIFAFDLSRFEHEGVHLEKIEHRAGYISNLVVSPFDRKLFWVEQVPENVIFMHSFNENRTREFFDDSFEECPNRTAGITVHPMLTLQTSVSEEAKLFWGETGLRYVGLTNRTCVNFGLEYYPNMTSIAKDSDHFYWLDGNDTIVRMDETGDQKTIAIPYARTLLPLQLQYFPERRCLIPLQKDQDYQANLLQRTENSLTLLLPKAEVYPNCSTQPSGIRYVIFYEELSEKNLNGTIDCSPRSCLQVSSYDRSKTIEGLKPFTKYKFQVMLINYYQEHYKEVAELDSPRMGSTTVFSTAAGAPSKPENVYAEAISPTEAIVHWTLSAVKNSDRVWYEIHWQTENIHDGVKNKQQRVIGDYNDLQGNVTINLTRLQPNHAYVIWVQAYSTDTMFTVSDQTKIVTFPEPDDIHLVYNSSTELSISWVPHQHIFRYKIQYSAVGSKSWVTIFETGVNETTPENDEFKVTGLQPKTQYRFIVLLFYPNRQDPYVWPPDARFVYETDADHPSSPGRPIVTQLRQDIYKVSWEPAKDNGAVILEYALEALVRSPRNTNRVERSVEQLEEDDDSEEMNNTIPTRMDVITTDSQEYVTFDERWDLVYNGTDVYWIIPEKLTFHKNKFRVRARNSCGWGPFSGESDPISEPLLSSQTGSYLMIVVVSICAIVIVFFVLICVFACRRAELKKKILIDATTTRIPDVELANLRELPRRGNFIHSNNILYSSSPLTDSEIALLPQIRREQISMTSSPFLGSGAFGEVYEGIVKGVGGEAETRVAIKTLRKGATEQEKAEFLQEAHLMSNFKHRHILKLIGVCLDLDSLYIIMELMQGGDLLSYLRSNRPTPGIPSSLTLLDLISMCVDVATGCRYLEEMHFVHRDLACRNCLVSSMDPKERVVKIGDFGLARDIYKNDYYRKEGEGLLPVRWMSPESLVDGVFTSQSDIWAFGVLLWEIMTLGQQPYPARNNVEVLHYVRDGGRLGRPQDCPDKLYDLMLKCWSYSPDDRPTFRYLLEVLKNLKEETSDSIKITSQFPCKVQNGAVFNRSYLLSDINHNPFMADIKFVGNSGSGGGFIITPPTSSSGGSGATVMTTTIPKYLELVYDDSQCQNSKCSTGEDVPLTVGLPPASPQQNQVMPTDNGYEIPINEILLRQHSSNSIKGRTFSNSSTVSNVSTLPAVVTPTGASSSHNPDDCSSLEALLPMNSILTVKLPPSEDEPPTTFDGGVDYSETVAQSTVETNETSINSEHLPIAAGSGEDDQSRSVL</sequence>
<dbReference type="InterPro" id="IPR011042">
    <property type="entry name" value="6-blade_b-propeller_TolB-like"/>
</dbReference>
<dbReference type="SUPFAM" id="SSF63825">
    <property type="entry name" value="YWTD domain"/>
    <property type="match status" value="3"/>
</dbReference>
<dbReference type="Gene3D" id="3.30.200.20">
    <property type="entry name" value="Phosphorylase Kinase, domain 1"/>
    <property type="match status" value="1"/>
</dbReference>
<reference evidence="23" key="1">
    <citation type="journal article" date="2015" name="Proc. Natl. Acad. Sci. U.S.A.">
        <title>Genome sequence of the Asian Tiger mosquito, Aedes albopictus, reveals insights into its biology, genetics, and evolution.</title>
        <authorList>
            <person name="Chen X.G."/>
            <person name="Jiang X."/>
            <person name="Gu J."/>
            <person name="Xu M."/>
            <person name="Wu Y."/>
            <person name="Deng Y."/>
            <person name="Zhang C."/>
            <person name="Bonizzoni M."/>
            <person name="Dermauw W."/>
            <person name="Vontas J."/>
            <person name="Armbruster P."/>
            <person name="Huang X."/>
            <person name="Yang Y."/>
            <person name="Zhang H."/>
            <person name="He W."/>
            <person name="Peng H."/>
            <person name="Liu Y."/>
            <person name="Wu K."/>
            <person name="Chen J."/>
            <person name="Lirakis M."/>
            <person name="Topalis P."/>
            <person name="Van Leeuwen T."/>
            <person name="Hall A.B."/>
            <person name="Jiang X."/>
            <person name="Thorpe C."/>
            <person name="Mueller R.L."/>
            <person name="Sun C."/>
            <person name="Waterhouse R.M."/>
            <person name="Yan G."/>
            <person name="Tu Z.J."/>
            <person name="Fang X."/>
            <person name="James A.A."/>
        </authorList>
    </citation>
    <scope>NUCLEOTIDE SEQUENCE [LARGE SCALE GENOMIC DNA]</scope>
    <source>
        <strain evidence="23">Foshan</strain>
    </source>
</reference>
<protein>
    <recommendedName>
        <fullName evidence="16">Tyrosine-protein kinase receptor</fullName>
        <ecNumber evidence="16">2.7.10.1</ecNumber>
    </recommendedName>
</protein>
<dbReference type="SUPFAM" id="SSF56112">
    <property type="entry name" value="Protein kinase-like (PK-like)"/>
    <property type="match status" value="1"/>
</dbReference>
<dbReference type="Gene3D" id="1.10.510.10">
    <property type="entry name" value="Transferase(Phosphotransferase) domain 1"/>
    <property type="match status" value="1"/>
</dbReference>
<keyword evidence="10 18" id="KW-0472">Membrane</keyword>
<evidence type="ECO:0000256" key="11">
    <source>
        <dbReference type="ARBA" id="ARBA00023137"/>
    </source>
</evidence>
<dbReference type="CDD" id="cd00063">
    <property type="entry name" value="FN3"/>
    <property type="match status" value="6"/>
</dbReference>
<dbReference type="Pfam" id="PF07714">
    <property type="entry name" value="PK_Tyr_Ser-Thr"/>
    <property type="match status" value="1"/>
</dbReference>
<dbReference type="Pfam" id="PF00041">
    <property type="entry name" value="fn3"/>
    <property type="match status" value="4"/>
</dbReference>
<evidence type="ECO:0000256" key="6">
    <source>
        <dbReference type="ARBA" id="ARBA00022741"/>
    </source>
</evidence>
<evidence type="ECO:0000256" key="8">
    <source>
        <dbReference type="ARBA" id="ARBA00022840"/>
    </source>
</evidence>
<evidence type="ECO:0000313" key="23">
    <source>
        <dbReference type="Proteomes" id="UP000069940"/>
    </source>
</evidence>
<keyword evidence="2 16" id="KW-0597">Phosphoprotein</keyword>
<dbReference type="SMART" id="SM00135">
    <property type="entry name" value="LY"/>
    <property type="match status" value="4"/>
</dbReference>
<dbReference type="PROSITE" id="PS00109">
    <property type="entry name" value="PROTEIN_KINASE_TYR"/>
    <property type="match status" value="1"/>
</dbReference>